<feature type="transmembrane region" description="Helical" evidence="1">
    <location>
        <begin position="6"/>
        <end position="23"/>
    </location>
</feature>
<comment type="caution">
    <text evidence="2">The sequence shown here is derived from an EMBL/GenBank/DDBJ whole genome shotgun (WGS) entry which is preliminary data.</text>
</comment>
<name>A0A562M9C7_9SPHI</name>
<dbReference type="AlphaFoldDB" id="A0A562M9C7"/>
<evidence type="ECO:0000313" key="2">
    <source>
        <dbReference type="EMBL" id="TWI16402.1"/>
    </source>
</evidence>
<evidence type="ECO:0000313" key="3">
    <source>
        <dbReference type="Proteomes" id="UP000315908"/>
    </source>
</evidence>
<dbReference type="EMBL" id="VLKR01000030">
    <property type="protein sequence ID" value="TWI16402.1"/>
    <property type="molecule type" value="Genomic_DNA"/>
</dbReference>
<evidence type="ECO:0000256" key="1">
    <source>
        <dbReference type="SAM" id="Phobius"/>
    </source>
</evidence>
<proteinExistence type="predicted"/>
<sequence length="43" mass="4822">METKIILLFVVIIAILAFCVYLLSNVGEFIRGFEDGFNAAKNK</sequence>
<protein>
    <submittedName>
        <fullName evidence="2">Uncharacterized protein</fullName>
    </submittedName>
</protein>
<gene>
    <name evidence="2" type="ORF">IQ31_04400</name>
</gene>
<dbReference type="Proteomes" id="UP000315908">
    <property type="component" value="Unassembled WGS sequence"/>
</dbReference>
<keyword evidence="1" id="KW-1133">Transmembrane helix</keyword>
<reference evidence="2 3" key="1">
    <citation type="journal article" date="2015" name="Stand. Genomic Sci.">
        <title>Genomic Encyclopedia of Bacterial and Archaeal Type Strains, Phase III: the genomes of soil and plant-associated and newly described type strains.</title>
        <authorList>
            <person name="Whitman W.B."/>
            <person name="Woyke T."/>
            <person name="Klenk H.P."/>
            <person name="Zhou Y."/>
            <person name="Lilburn T.G."/>
            <person name="Beck B.J."/>
            <person name="De Vos P."/>
            <person name="Vandamme P."/>
            <person name="Eisen J.A."/>
            <person name="Garrity G."/>
            <person name="Hugenholtz P."/>
            <person name="Kyrpides N.C."/>
        </authorList>
    </citation>
    <scope>NUCLEOTIDE SEQUENCE [LARGE SCALE GENOMIC DNA]</scope>
    <source>
        <strain evidence="2 3">CGMCC 1.6855</strain>
    </source>
</reference>
<dbReference type="RefSeq" id="WP_262507981.1">
    <property type="nucleotide sequence ID" value="NZ_JBPFRV010000006.1"/>
</dbReference>
<keyword evidence="1" id="KW-0472">Membrane</keyword>
<organism evidence="2 3">
    <name type="scientific">Sphingobacterium siyangense</name>
    <dbReference type="NCBI Taxonomy" id="459529"/>
    <lineage>
        <taxon>Bacteria</taxon>
        <taxon>Pseudomonadati</taxon>
        <taxon>Bacteroidota</taxon>
        <taxon>Sphingobacteriia</taxon>
        <taxon>Sphingobacteriales</taxon>
        <taxon>Sphingobacteriaceae</taxon>
        <taxon>Sphingobacterium</taxon>
    </lineage>
</organism>
<keyword evidence="1" id="KW-0812">Transmembrane</keyword>
<accession>A0A562M9C7</accession>